<reference evidence="1 2" key="1">
    <citation type="submission" date="2013-04" db="EMBL/GenBank/DDBJ databases">
        <title>The Genome Sequence of Bacteroides massiliensis dnLKV3.</title>
        <authorList>
            <consortium name="The Broad Institute Genomics Platform"/>
            <consortium name="The Broad Institute Genome Sequencing Center for Infectious Disease"/>
            <person name="Earl A."/>
            <person name="Xavier R."/>
            <person name="Kuhn K."/>
            <person name="Stappenbeck T."/>
            <person name="Walker B."/>
            <person name="Young S."/>
            <person name="Zeng Q."/>
            <person name="Gargeya S."/>
            <person name="Fitzgerald M."/>
            <person name="Haas B."/>
            <person name="Abouelleil A."/>
            <person name="Allen A.W."/>
            <person name="Alvarado L."/>
            <person name="Arachchi H.M."/>
            <person name="Berlin A.M."/>
            <person name="Chapman S.B."/>
            <person name="Gainer-Dewar J."/>
            <person name="Goldberg J."/>
            <person name="Griggs A."/>
            <person name="Gujja S."/>
            <person name="Hansen M."/>
            <person name="Howarth C."/>
            <person name="Imamovic A."/>
            <person name="Ireland A."/>
            <person name="Larimer J."/>
            <person name="McCowan C."/>
            <person name="Murphy C."/>
            <person name="Pearson M."/>
            <person name="Poon T.W."/>
            <person name="Priest M."/>
            <person name="Roberts A."/>
            <person name="Saif S."/>
            <person name="Shea T."/>
            <person name="Sisk P."/>
            <person name="Sykes S."/>
            <person name="Wortman J."/>
            <person name="Nusbaum C."/>
            <person name="Birren B."/>
        </authorList>
    </citation>
    <scope>NUCLEOTIDE SEQUENCE [LARGE SCALE GENOMIC DNA]</scope>
    <source>
        <strain evidence="2">dnLKV3</strain>
    </source>
</reference>
<protein>
    <submittedName>
        <fullName evidence="1">Uncharacterized protein</fullName>
    </submittedName>
</protein>
<evidence type="ECO:0000313" key="2">
    <source>
        <dbReference type="Proteomes" id="UP000014200"/>
    </source>
</evidence>
<gene>
    <name evidence="1" type="ORF">C802_04367</name>
</gene>
<proteinExistence type="predicted"/>
<comment type="caution">
    <text evidence="1">The sequence shown here is derived from an EMBL/GenBank/DDBJ whole genome shotgun (WGS) entry which is preliminary data.</text>
</comment>
<evidence type="ECO:0000313" key="1">
    <source>
        <dbReference type="EMBL" id="EOS08756.1"/>
    </source>
</evidence>
<dbReference type="EMBL" id="ASSP01000032">
    <property type="protein sequence ID" value="EOS08756.1"/>
    <property type="molecule type" value="Genomic_DNA"/>
</dbReference>
<organism evidence="1 2">
    <name type="scientific">Phocaeicola sartorii</name>
    <dbReference type="NCBI Taxonomy" id="671267"/>
    <lineage>
        <taxon>Bacteria</taxon>
        <taxon>Pseudomonadati</taxon>
        <taxon>Bacteroidota</taxon>
        <taxon>Bacteroidia</taxon>
        <taxon>Bacteroidales</taxon>
        <taxon>Bacteroidaceae</taxon>
        <taxon>Phocaeicola</taxon>
    </lineage>
</organism>
<dbReference type="STRING" id="1235788.C802_04367"/>
<name>R9HY64_9BACT</name>
<keyword evidence="2" id="KW-1185">Reference proteome</keyword>
<accession>R9HY64</accession>
<dbReference type="AlphaFoldDB" id="R9HY64"/>
<dbReference type="HOGENOM" id="CLU_2785240_0_0_10"/>
<dbReference type="Proteomes" id="UP000014200">
    <property type="component" value="Unassembled WGS sequence"/>
</dbReference>
<sequence length="68" mass="7665">MAGIGAIEDTAGKKKKLGVLRHFVCLQINFYVGFPATAMANGRICQLYNLIGTYIHIIYPGDKRFIFW</sequence>